<name>A0A9W6L0K6_9PSEU</name>
<sequence length="118" mass="11359">MRQAERGAVTVEAAIALGALTLVVLAALGAVATVAAAVRCTDAARELVRLAARGEADRGRAAAAALAPRGATLELTVGALEVRAVVTAAPVGPVPIQVSGTAVGALEPGAVTASEAAA</sequence>
<evidence type="ECO:0000313" key="2">
    <source>
        <dbReference type="Proteomes" id="UP001143463"/>
    </source>
</evidence>
<keyword evidence="2" id="KW-1185">Reference proteome</keyword>
<dbReference type="InterPro" id="IPR049790">
    <property type="entry name" value="Rv3655c/TadE"/>
</dbReference>
<accession>A0A9W6L0K6</accession>
<dbReference type="Proteomes" id="UP001143463">
    <property type="component" value="Unassembled WGS sequence"/>
</dbReference>
<evidence type="ECO:0000313" key="1">
    <source>
        <dbReference type="EMBL" id="GLL11537.1"/>
    </source>
</evidence>
<dbReference type="EMBL" id="BSFQ01000009">
    <property type="protein sequence ID" value="GLL11537.1"/>
    <property type="molecule type" value="Genomic_DNA"/>
</dbReference>
<evidence type="ECO:0008006" key="3">
    <source>
        <dbReference type="Google" id="ProtNLM"/>
    </source>
</evidence>
<dbReference type="AlphaFoldDB" id="A0A9W6L0K6"/>
<comment type="caution">
    <text evidence="1">The sequence shown here is derived from an EMBL/GenBank/DDBJ whole genome shotgun (WGS) entry which is preliminary data.</text>
</comment>
<reference evidence="1" key="1">
    <citation type="journal article" date="2014" name="Int. J. Syst. Evol. Microbiol.">
        <title>Complete genome sequence of Corynebacterium casei LMG S-19264T (=DSM 44701T), isolated from a smear-ripened cheese.</title>
        <authorList>
            <consortium name="US DOE Joint Genome Institute (JGI-PGF)"/>
            <person name="Walter F."/>
            <person name="Albersmeier A."/>
            <person name="Kalinowski J."/>
            <person name="Ruckert C."/>
        </authorList>
    </citation>
    <scope>NUCLEOTIDE SEQUENCE</scope>
    <source>
        <strain evidence="1">VKM Ac-1069</strain>
    </source>
</reference>
<dbReference type="RefSeq" id="WP_037049446.1">
    <property type="nucleotide sequence ID" value="NZ_BAAAUZ010000045.1"/>
</dbReference>
<dbReference type="NCBIfam" id="NF041390">
    <property type="entry name" value="TadE_Rv3655c"/>
    <property type="match status" value="1"/>
</dbReference>
<proteinExistence type="predicted"/>
<organism evidence="1 2">
    <name type="scientific">Pseudonocardia halophobica</name>
    <dbReference type="NCBI Taxonomy" id="29401"/>
    <lineage>
        <taxon>Bacteria</taxon>
        <taxon>Bacillati</taxon>
        <taxon>Actinomycetota</taxon>
        <taxon>Actinomycetes</taxon>
        <taxon>Pseudonocardiales</taxon>
        <taxon>Pseudonocardiaceae</taxon>
        <taxon>Pseudonocardia</taxon>
    </lineage>
</organism>
<protein>
    <recommendedName>
        <fullName evidence="3">TadE-like protein</fullName>
    </recommendedName>
</protein>
<reference evidence="1" key="2">
    <citation type="submission" date="2023-01" db="EMBL/GenBank/DDBJ databases">
        <authorList>
            <person name="Sun Q."/>
            <person name="Evtushenko L."/>
        </authorList>
    </citation>
    <scope>NUCLEOTIDE SEQUENCE</scope>
    <source>
        <strain evidence="1">VKM Ac-1069</strain>
    </source>
</reference>
<gene>
    <name evidence="1" type="ORF">GCM10017577_26780</name>
</gene>